<protein>
    <submittedName>
        <fullName evidence="2">Putative transcriptional regulator</fullName>
    </submittedName>
</protein>
<dbReference type="GO" id="GO:0003677">
    <property type="term" value="F:DNA binding"/>
    <property type="evidence" value="ECO:0007669"/>
    <property type="project" value="InterPro"/>
</dbReference>
<dbReference type="SUPFAM" id="SSF47413">
    <property type="entry name" value="lambda repressor-like DNA-binding domains"/>
    <property type="match status" value="1"/>
</dbReference>
<dbReference type="Pfam" id="PF13443">
    <property type="entry name" value="HTH_26"/>
    <property type="match status" value="1"/>
</dbReference>
<dbReference type="EMBL" id="QNRT01000002">
    <property type="protein sequence ID" value="RBP50714.1"/>
    <property type="molecule type" value="Genomic_DNA"/>
</dbReference>
<reference evidence="2 3" key="1">
    <citation type="submission" date="2018-06" db="EMBL/GenBank/DDBJ databases">
        <title>Genomic Encyclopedia of Type Strains, Phase IV (KMG-IV): sequencing the most valuable type-strain genomes for metagenomic binning, comparative biology and taxonomic classification.</title>
        <authorList>
            <person name="Goeker M."/>
        </authorList>
    </citation>
    <scope>NUCLEOTIDE SEQUENCE [LARGE SCALE GENOMIC DNA]</scope>
    <source>
        <strain evidence="2 3">DSM 24032</strain>
    </source>
</reference>
<feature type="domain" description="HTH cro/C1-type" evidence="1">
    <location>
        <begin position="6"/>
        <end position="65"/>
    </location>
</feature>
<dbReference type="PANTHER" id="PTHR37301:SF1">
    <property type="entry name" value="DNA-BINDING PROTEIN"/>
    <property type="match status" value="1"/>
</dbReference>
<organism evidence="2 3">
    <name type="scientific">Arenicella xantha</name>
    <dbReference type="NCBI Taxonomy" id="644221"/>
    <lineage>
        <taxon>Bacteria</taxon>
        <taxon>Pseudomonadati</taxon>
        <taxon>Pseudomonadota</taxon>
        <taxon>Gammaproteobacteria</taxon>
        <taxon>Arenicellales</taxon>
        <taxon>Arenicellaceae</taxon>
        <taxon>Arenicella</taxon>
    </lineage>
</organism>
<sequence>MIKCYLDLLLSKRNINAESLIADTSLSRATVRKLLDGSANEIHFDELEALCDYLKCDVGDLLSHQG</sequence>
<dbReference type="Proteomes" id="UP000253083">
    <property type="component" value="Unassembled WGS sequence"/>
</dbReference>
<dbReference type="InterPro" id="IPR010982">
    <property type="entry name" value="Lambda_DNA-bd_dom_sf"/>
</dbReference>
<dbReference type="InParanoid" id="A0A395JM78"/>
<proteinExistence type="predicted"/>
<evidence type="ECO:0000313" key="2">
    <source>
        <dbReference type="EMBL" id="RBP50714.1"/>
    </source>
</evidence>
<evidence type="ECO:0000313" key="3">
    <source>
        <dbReference type="Proteomes" id="UP000253083"/>
    </source>
</evidence>
<dbReference type="InterPro" id="IPR001387">
    <property type="entry name" value="Cro/C1-type_HTH"/>
</dbReference>
<dbReference type="Gene3D" id="1.10.260.40">
    <property type="entry name" value="lambda repressor-like DNA-binding domains"/>
    <property type="match status" value="1"/>
</dbReference>
<keyword evidence="3" id="KW-1185">Reference proteome</keyword>
<dbReference type="OrthoDB" id="9805309at2"/>
<name>A0A395JM78_9GAMM</name>
<gene>
    <name evidence="2" type="ORF">DFR28_102125</name>
</gene>
<dbReference type="PANTHER" id="PTHR37301">
    <property type="entry name" value="DNA-BINDING PROTEIN-RELATED"/>
    <property type="match status" value="1"/>
</dbReference>
<accession>A0A395JM78</accession>
<dbReference type="AlphaFoldDB" id="A0A395JM78"/>
<dbReference type="RefSeq" id="WP_113953552.1">
    <property type="nucleotide sequence ID" value="NZ_QNRT01000002.1"/>
</dbReference>
<comment type="caution">
    <text evidence="2">The sequence shown here is derived from an EMBL/GenBank/DDBJ whole genome shotgun (WGS) entry which is preliminary data.</text>
</comment>
<evidence type="ECO:0000259" key="1">
    <source>
        <dbReference type="Pfam" id="PF13443"/>
    </source>
</evidence>